<reference evidence="1" key="1">
    <citation type="submission" date="2020-08" db="EMBL/GenBank/DDBJ databases">
        <title>A bifunctional nitrone conjugated secondary metabolite targeting the ribosome.</title>
        <authorList>
            <person name="Limbrick E.M."/>
            <person name="Graf M."/>
            <person name="Derewacz D.K."/>
            <person name="Nguyen F."/>
            <person name="Spraggins J.M."/>
            <person name="Wieland M."/>
            <person name="Ynigez-Gutierrez A.E."/>
            <person name="Reisman B.J."/>
            <person name="Zinshteyn B."/>
            <person name="McCulloch K."/>
            <person name="Iverson T.M."/>
            <person name="Green R."/>
            <person name="Wilson D.N."/>
            <person name="Bachmann B.O."/>
        </authorList>
    </citation>
    <scope>NUCLEOTIDE SEQUENCE</scope>
    <source>
        <strain evidence="1">Africana</strain>
    </source>
</reference>
<organism evidence="1">
    <name type="scientific">Micromonospora carbonacea</name>
    <dbReference type="NCBI Taxonomy" id="47853"/>
    <lineage>
        <taxon>Bacteria</taxon>
        <taxon>Bacillati</taxon>
        <taxon>Actinomycetota</taxon>
        <taxon>Actinomycetes</taxon>
        <taxon>Micromonosporales</taxon>
        <taxon>Micromonosporaceae</taxon>
        <taxon>Micromonospora</taxon>
    </lineage>
</organism>
<gene>
    <name evidence="1" type="ORF">HZU44_19530</name>
</gene>
<dbReference type="EMBL" id="CP058905">
    <property type="protein sequence ID" value="QLJ97042.1"/>
    <property type="molecule type" value="Genomic_DNA"/>
</dbReference>
<protein>
    <submittedName>
        <fullName evidence="1">Uncharacterized protein</fullName>
    </submittedName>
</protein>
<proteinExistence type="predicted"/>
<sequence>MALGAALLVTMHQTPARAADPVPFDEQTVHGALFGAVVQTRDAGVAGLKDALLTAELLDWRATHQGADAGQVAGHAAATRAVADAAVPDSAGDDRSRFAVAMAVLARLGQATSTGAVTNGPTVRAFLTSTVGAEGANVVPETLNLVRGGYQDAAWNARSRELVWSTWTQLHRRAAADDALATGWDTAFAGRTGTGVRTPVDTLLATKIHEPRAGGNTGTLGYYVPLAAIRDERDDATAYRALVQERALAALAVLDTGGRTRVEEVISRSTAHPVNEDPKPSQAVIDEEKRKTAENKIIFEGLGSTVSVLSTLVGFVDPGFGKQLETIGKAVVTSVTAINTYMMTVLGQGLGTAAVAMGTAVMTGNLLGAAVSLIGLFTGGGDPNAAIRAEIGKLRDQINRLAQGIDKRFDRIESALREMYSGLVAQLGELLKTLDEVRANLGRIATQLQTIERKVDSMALATHVALENIARSELNSVITTYVHHREITGQPIPDYVNTYYPKAESPTFKFATVDAAQEGTFTAPAGTSLADPVGVLDLYLPEGSINYLSQWARNKVGGTWTTGPVANAAAWNTAARVYNILQLENPAYAVQVSPGRAAAVAVAGDTINERVREFNRPKADGTTNDLFTRLMADYRNAVVAWNQQVENVRKGVIWNGNDQPAPVHDMWGSPDQELPAANRIPETESMGGCTTTVNRPARSVPATIRRANLPNPFHLTHHAMPPGHKPTFATCYEAQFVNVEENEGPRFHTWSGDLQITLRSRVKWATGDWQTVQTATRVFPIGTYCSWSTTSPTPSGYCYDENKYLNERWGTYRAAFESAAIPVSTAQTATARTKAAAMLAGRQKYFYRVMRAGTGPNPPSPDTWEVAQTLWQRGKAVSNALRMLQAYTELGWASALEQDDSLNALLFGANGLPADYTRPRNDADQSLNQHLYNAFTQAVVNYAGCEQTVDWDACAGDKSGFDPQLNQGQYGVGCVQADIADKPREPVSGCLAGTAAARLALLQQRYDHWSGRLRSGTHTEGLPKVSAAVDMTRATNTNLH</sequence>
<accession>A0A7D6C9M0</accession>
<dbReference type="AlphaFoldDB" id="A0A7D6C9M0"/>
<name>A0A7D6C9M0_9ACTN</name>
<evidence type="ECO:0000313" key="1">
    <source>
        <dbReference type="EMBL" id="QLJ97042.1"/>
    </source>
</evidence>